<dbReference type="EMBL" id="NTHN02000023">
    <property type="protein sequence ID" value="MCT4371296.1"/>
    <property type="molecule type" value="Genomic_DNA"/>
</dbReference>
<dbReference type="RefSeq" id="WP_095882033.1">
    <property type="nucleotide sequence ID" value="NZ_NTHN02000023.1"/>
</dbReference>
<reference evidence="2" key="3">
    <citation type="submission" date="2024-05" db="EMBL/GenBank/DDBJ databases">
        <title>Yangia mangrovi SAOS 153D genome.</title>
        <authorList>
            <person name="Verma A."/>
            <person name="Pal Y."/>
            <person name="Sundharam S."/>
            <person name="Bisht B."/>
            <person name="Srinivasan K."/>
        </authorList>
    </citation>
    <scope>NUCLEOTIDE SEQUENCE</scope>
    <source>
        <strain evidence="2">SAOS 153D</strain>
    </source>
</reference>
<dbReference type="OrthoDB" id="9865772at2"/>
<protein>
    <recommendedName>
        <fullName evidence="5">DUF2946 domain-containing protein</fullName>
    </recommendedName>
</protein>
<comment type="caution">
    <text evidence="3">The sequence shown here is derived from an EMBL/GenBank/DDBJ whole genome shotgun (WGS) entry which is preliminary data.</text>
</comment>
<accession>A0A2A3JW50</accession>
<dbReference type="EMBL" id="NTHN01000137">
    <property type="protein sequence ID" value="PBD19411.1"/>
    <property type="molecule type" value="Genomic_DNA"/>
</dbReference>
<keyword evidence="1" id="KW-0732">Signal</keyword>
<feature type="signal peptide" evidence="1">
    <location>
        <begin position="1"/>
        <end position="23"/>
    </location>
</feature>
<organism evidence="3">
    <name type="scientific">Alloyangia mangrovi</name>
    <dbReference type="NCBI Taxonomy" id="1779329"/>
    <lineage>
        <taxon>Bacteria</taxon>
        <taxon>Pseudomonadati</taxon>
        <taxon>Pseudomonadota</taxon>
        <taxon>Alphaproteobacteria</taxon>
        <taxon>Rhodobacterales</taxon>
        <taxon>Roseobacteraceae</taxon>
        <taxon>Alloyangia</taxon>
    </lineage>
</organism>
<evidence type="ECO:0008006" key="5">
    <source>
        <dbReference type="Google" id="ProtNLM"/>
    </source>
</evidence>
<evidence type="ECO:0000313" key="4">
    <source>
        <dbReference type="Proteomes" id="UP000217448"/>
    </source>
</evidence>
<evidence type="ECO:0000313" key="2">
    <source>
        <dbReference type="EMBL" id="MCT4371296.1"/>
    </source>
</evidence>
<dbReference type="Proteomes" id="UP000217448">
    <property type="component" value="Unassembled WGS sequence"/>
</dbReference>
<name>A0A2A3JW50_9RHOB</name>
<proteinExistence type="predicted"/>
<sequence>MLRLLLLTLLGVWTALPTGPVRAMAFGAFHCDHHASIEAHPGHAAQQDAAGHGEMDHKSHAQMCEAHCLPLDAACIGDLSGPGKAQVSRVVASLTDVSLSSRDFAPSSPPPKR</sequence>
<evidence type="ECO:0000256" key="1">
    <source>
        <dbReference type="SAM" id="SignalP"/>
    </source>
</evidence>
<gene>
    <name evidence="2" type="ORF">CLG85_013600</name>
    <name evidence="3" type="ORF">CLG85_09455</name>
</gene>
<dbReference type="AlphaFoldDB" id="A0A2A3JW50"/>
<keyword evidence="4" id="KW-1185">Reference proteome</keyword>
<evidence type="ECO:0000313" key="3">
    <source>
        <dbReference type="EMBL" id="PBD19411.1"/>
    </source>
</evidence>
<feature type="chain" id="PRO_5012539594" description="DUF2946 domain-containing protein" evidence="1">
    <location>
        <begin position="24"/>
        <end position="113"/>
    </location>
</feature>
<reference evidence="3" key="1">
    <citation type="submission" date="2017-09" db="EMBL/GenBank/DDBJ databases">
        <title>Yangia sp. SAOS 153D whole genome sequencing.</title>
        <authorList>
            <person name="Verma A."/>
            <person name="Krishnamurthi S."/>
        </authorList>
    </citation>
    <scope>NUCLEOTIDE SEQUENCE [LARGE SCALE GENOMIC DNA]</scope>
    <source>
        <strain evidence="3">SAOS 153D</strain>
    </source>
</reference>
<reference evidence="4" key="2">
    <citation type="submission" date="2023-07" db="EMBL/GenBank/DDBJ databases">
        <title>Yangia mangrovi SAOS 153D genome.</title>
        <authorList>
            <person name="Verma A."/>
            <person name="Pal Y."/>
            <person name="Sundharam S."/>
            <person name="Bisht B."/>
            <person name="Srinivasan K."/>
        </authorList>
    </citation>
    <scope>NUCLEOTIDE SEQUENCE [LARGE SCALE GENOMIC DNA]</scope>
    <source>
        <strain evidence="4">SAOS 153D</strain>
    </source>
</reference>